<evidence type="ECO:0000313" key="2">
    <source>
        <dbReference type="Proteomes" id="UP001281761"/>
    </source>
</evidence>
<gene>
    <name evidence="1" type="ORF">BLNAU_14670</name>
</gene>
<evidence type="ECO:0008006" key="3">
    <source>
        <dbReference type="Google" id="ProtNLM"/>
    </source>
</evidence>
<comment type="caution">
    <text evidence="1">The sequence shown here is derived from an EMBL/GenBank/DDBJ whole genome shotgun (WGS) entry which is preliminary data.</text>
</comment>
<dbReference type="InterPro" id="IPR027417">
    <property type="entry name" value="P-loop_NTPase"/>
</dbReference>
<organism evidence="1 2">
    <name type="scientific">Blattamonas nauphoetae</name>
    <dbReference type="NCBI Taxonomy" id="2049346"/>
    <lineage>
        <taxon>Eukaryota</taxon>
        <taxon>Metamonada</taxon>
        <taxon>Preaxostyla</taxon>
        <taxon>Oxymonadida</taxon>
        <taxon>Blattamonas</taxon>
    </lineage>
</organism>
<sequence>MNRDGVAITTMVGMPSENMRLEGEKDDEATSVEWAQEDSVSFEGILTKYLPNENVVMKGVSLRVEKGSRMGMVGLTGSGQLMLLLTLLNMTIVEKDVVRVGRKQMMCINKLILRGSIGVKQETRHGCCRRAETAVVDCTGPSADILNRALRSHS</sequence>
<reference evidence="1 2" key="1">
    <citation type="journal article" date="2022" name="bioRxiv">
        <title>Genomics of Preaxostyla Flagellates Illuminates Evolutionary Transitions and the Path Towards Mitochondrial Loss.</title>
        <authorList>
            <person name="Novak L.V.F."/>
            <person name="Treitli S.C."/>
            <person name="Pyrih J."/>
            <person name="Halakuc P."/>
            <person name="Pipaliya S.V."/>
            <person name="Vacek V."/>
            <person name="Brzon O."/>
            <person name="Soukal P."/>
            <person name="Eme L."/>
            <person name="Dacks J.B."/>
            <person name="Karnkowska A."/>
            <person name="Elias M."/>
            <person name="Hampl V."/>
        </authorList>
    </citation>
    <scope>NUCLEOTIDE SEQUENCE [LARGE SCALE GENOMIC DNA]</scope>
    <source>
        <strain evidence="1">NAU3</strain>
        <tissue evidence="1">Gut</tissue>
    </source>
</reference>
<accession>A0ABQ9XG83</accession>
<dbReference type="SUPFAM" id="SSF52540">
    <property type="entry name" value="P-loop containing nucleoside triphosphate hydrolases"/>
    <property type="match status" value="1"/>
</dbReference>
<keyword evidence="2" id="KW-1185">Reference proteome</keyword>
<dbReference type="Gene3D" id="3.40.50.300">
    <property type="entry name" value="P-loop containing nucleotide triphosphate hydrolases"/>
    <property type="match status" value="1"/>
</dbReference>
<protein>
    <recommendedName>
        <fullName evidence="3">ABC transporter domain-containing protein</fullName>
    </recommendedName>
</protein>
<dbReference type="EMBL" id="JARBJD010000136">
    <property type="protein sequence ID" value="KAK2950429.1"/>
    <property type="molecule type" value="Genomic_DNA"/>
</dbReference>
<name>A0ABQ9XG83_9EUKA</name>
<evidence type="ECO:0000313" key="1">
    <source>
        <dbReference type="EMBL" id="KAK2950429.1"/>
    </source>
</evidence>
<proteinExistence type="predicted"/>
<dbReference type="Proteomes" id="UP001281761">
    <property type="component" value="Unassembled WGS sequence"/>
</dbReference>